<evidence type="ECO:0000256" key="1">
    <source>
        <dbReference type="SAM" id="SignalP"/>
    </source>
</evidence>
<dbReference type="STRING" id="1081104.A0A167MRS4"/>
<dbReference type="OrthoDB" id="2142213at2759"/>
<keyword evidence="3" id="KW-1185">Reference proteome</keyword>
<sequence>MLLATAAALLFSVAVAQGDWSAPLSKPAIHPNLDFVEDGLQRYLPEISFTLNKWTDNRIPQECKSRVSNANDFDIYEIHYDDCAEPWLLCHNRNAPVKPETVASQFSKVPIGMRQWVRLLIDVPAGYTSAYNAGGTILINNANARMISVLVHETAHSTNMGGFPGDNFQGLWDGYAQDVGVPDNYAKSNMIENLAQVTVVSVFDENVPGGIAGVDPDWWKMQNQIRAMQRYGRMGGSTTTLHVPGQDKECVHHVPVGAITTK</sequence>
<feature type="chain" id="PRO_5007890467" description="Conidiation-specific protein" evidence="1">
    <location>
        <begin position="19"/>
        <end position="262"/>
    </location>
</feature>
<evidence type="ECO:0008006" key="4">
    <source>
        <dbReference type="Google" id="ProtNLM"/>
    </source>
</evidence>
<accession>A0A167MRS4</accession>
<evidence type="ECO:0000313" key="2">
    <source>
        <dbReference type="EMBL" id="OAA54683.1"/>
    </source>
</evidence>
<gene>
    <name evidence="2" type="ORF">ISF_08284</name>
</gene>
<dbReference type="Proteomes" id="UP000076744">
    <property type="component" value="Unassembled WGS sequence"/>
</dbReference>
<dbReference type="AlphaFoldDB" id="A0A167MRS4"/>
<keyword evidence="1" id="KW-0732">Signal</keyword>
<dbReference type="EMBL" id="AZHB01000028">
    <property type="protein sequence ID" value="OAA54683.1"/>
    <property type="molecule type" value="Genomic_DNA"/>
</dbReference>
<organism evidence="2 3">
    <name type="scientific">Cordyceps fumosorosea (strain ARSEF 2679)</name>
    <name type="common">Isaria fumosorosea</name>
    <dbReference type="NCBI Taxonomy" id="1081104"/>
    <lineage>
        <taxon>Eukaryota</taxon>
        <taxon>Fungi</taxon>
        <taxon>Dikarya</taxon>
        <taxon>Ascomycota</taxon>
        <taxon>Pezizomycotina</taxon>
        <taxon>Sordariomycetes</taxon>
        <taxon>Hypocreomycetidae</taxon>
        <taxon>Hypocreales</taxon>
        <taxon>Cordycipitaceae</taxon>
        <taxon>Cordyceps</taxon>
    </lineage>
</organism>
<dbReference type="RefSeq" id="XP_018700969.1">
    <property type="nucleotide sequence ID" value="XM_018851887.1"/>
</dbReference>
<name>A0A167MRS4_CORFA</name>
<proteinExistence type="predicted"/>
<dbReference type="GeneID" id="30024576"/>
<comment type="caution">
    <text evidence="2">The sequence shown here is derived from an EMBL/GenBank/DDBJ whole genome shotgun (WGS) entry which is preliminary data.</text>
</comment>
<evidence type="ECO:0000313" key="3">
    <source>
        <dbReference type="Proteomes" id="UP000076744"/>
    </source>
</evidence>
<reference evidence="2 3" key="1">
    <citation type="journal article" date="2016" name="Genome Biol. Evol.">
        <title>Divergent and convergent evolution of fungal pathogenicity.</title>
        <authorList>
            <person name="Shang Y."/>
            <person name="Xiao G."/>
            <person name="Zheng P."/>
            <person name="Cen K."/>
            <person name="Zhan S."/>
            <person name="Wang C."/>
        </authorList>
    </citation>
    <scope>NUCLEOTIDE SEQUENCE [LARGE SCALE GENOMIC DNA]</scope>
    <source>
        <strain evidence="2 3">ARSEF 2679</strain>
    </source>
</reference>
<feature type="signal peptide" evidence="1">
    <location>
        <begin position="1"/>
        <end position="18"/>
    </location>
</feature>
<protein>
    <recommendedName>
        <fullName evidence="4">Conidiation-specific protein</fullName>
    </recommendedName>
</protein>